<comment type="caution">
    <text evidence="1">The sequence shown here is derived from an EMBL/GenBank/DDBJ whole genome shotgun (WGS) entry which is preliminary data.</text>
</comment>
<keyword evidence="2" id="KW-1185">Reference proteome</keyword>
<sequence length="95" mass="11195">MPYDGFWNNLHLESRVSLCTEYGRIGVRRQNPILEDIGALMPYFRTAEKYKYLNYYYTCLNNQSTWLLPALLGYMNFATIQINASPFSGWLQVRI</sequence>
<reference evidence="1 2" key="1">
    <citation type="submission" date="2015-08" db="EMBL/GenBank/DDBJ databases">
        <title>Genome sequencing of Penicillium nordicum.</title>
        <authorList>
            <person name="Nguyen H.D."/>
            <person name="Seifert K.A."/>
        </authorList>
    </citation>
    <scope>NUCLEOTIDE SEQUENCE [LARGE SCALE GENOMIC DNA]</scope>
    <source>
        <strain evidence="1 2">DAOMC 185683</strain>
    </source>
</reference>
<protein>
    <submittedName>
        <fullName evidence="1">Uncharacterized protein</fullName>
    </submittedName>
</protein>
<evidence type="ECO:0000313" key="2">
    <source>
        <dbReference type="Proteomes" id="UP000037696"/>
    </source>
</evidence>
<proteinExistence type="predicted"/>
<name>A0A0M8PD67_9EURO</name>
<organism evidence="1 2">
    <name type="scientific">Penicillium nordicum</name>
    <dbReference type="NCBI Taxonomy" id="229535"/>
    <lineage>
        <taxon>Eukaryota</taxon>
        <taxon>Fungi</taxon>
        <taxon>Dikarya</taxon>
        <taxon>Ascomycota</taxon>
        <taxon>Pezizomycotina</taxon>
        <taxon>Eurotiomycetes</taxon>
        <taxon>Eurotiomycetidae</taxon>
        <taxon>Eurotiales</taxon>
        <taxon>Aspergillaceae</taxon>
        <taxon>Penicillium</taxon>
    </lineage>
</organism>
<dbReference type="AlphaFoldDB" id="A0A0M8PD67"/>
<dbReference type="Proteomes" id="UP000037696">
    <property type="component" value="Unassembled WGS sequence"/>
</dbReference>
<evidence type="ECO:0000313" key="1">
    <source>
        <dbReference type="EMBL" id="KOS45731.1"/>
    </source>
</evidence>
<gene>
    <name evidence="1" type="ORF">ACN38_g3352</name>
</gene>
<accession>A0A0M8PD67</accession>
<dbReference type="EMBL" id="LHQQ01000039">
    <property type="protein sequence ID" value="KOS45731.1"/>
    <property type="molecule type" value="Genomic_DNA"/>
</dbReference>